<reference evidence="9" key="1">
    <citation type="submission" date="2021-02" db="EMBL/GenBank/DDBJ databases">
        <authorList>
            <person name="Dougan E. K."/>
            <person name="Rhodes N."/>
            <person name="Thang M."/>
            <person name="Chan C."/>
        </authorList>
    </citation>
    <scope>NUCLEOTIDE SEQUENCE</scope>
</reference>
<dbReference type="Pfam" id="PF00520">
    <property type="entry name" value="Ion_trans"/>
    <property type="match status" value="1"/>
</dbReference>
<keyword evidence="4 7" id="KW-1133">Transmembrane helix</keyword>
<organism evidence="9 10">
    <name type="scientific">Symbiodinium pilosum</name>
    <name type="common">Dinoflagellate</name>
    <dbReference type="NCBI Taxonomy" id="2952"/>
    <lineage>
        <taxon>Eukaryota</taxon>
        <taxon>Sar</taxon>
        <taxon>Alveolata</taxon>
        <taxon>Dinophyceae</taxon>
        <taxon>Suessiales</taxon>
        <taxon>Symbiodiniaceae</taxon>
        <taxon>Symbiodinium</taxon>
    </lineage>
</organism>
<feature type="transmembrane region" description="Helical" evidence="7">
    <location>
        <begin position="364"/>
        <end position="386"/>
    </location>
</feature>
<dbReference type="OrthoDB" id="429911at2759"/>
<keyword evidence="5 7" id="KW-0472">Membrane</keyword>
<accession>A0A812PJ43</accession>
<dbReference type="PROSITE" id="PS50222">
    <property type="entry name" value="EF_HAND_2"/>
    <property type="match status" value="2"/>
</dbReference>
<evidence type="ECO:0000256" key="4">
    <source>
        <dbReference type="ARBA" id="ARBA00022989"/>
    </source>
</evidence>
<evidence type="ECO:0000256" key="1">
    <source>
        <dbReference type="ARBA" id="ARBA00004141"/>
    </source>
</evidence>
<dbReference type="PANTHER" id="PTHR10037:SF230">
    <property type="entry name" value="CA[2+]-CHANNEL PROTEIN ALPHA[[1]] SUBUNIT T, ISOFORM F"/>
    <property type="match status" value="1"/>
</dbReference>
<evidence type="ECO:0000256" key="5">
    <source>
        <dbReference type="ARBA" id="ARBA00023136"/>
    </source>
</evidence>
<protein>
    <submittedName>
        <fullName evidence="9">Scn11a protein</fullName>
    </submittedName>
</protein>
<dbReference type="Pfam" id="PF13202">
    <property type="entry name" value="EF-hand_5"/>
    <property type="match status" value="2"/>
</dbReference>
<feature type="domain" description="EF-hand" evidence="8">
    <location>
        <begin position="490"/>
        <end position="525"/>
    </location>
</feature>
<dbReference type="InterPro" id="IPR027359">
    <property type="entry name" value="Volt_channel_dom_sf"/>
</dbReference>
<evidence type="ECO:0000259" key="8">
    <source>
        <dbReference type="PROSITE" id="PS50222"/>
    </source>
</evidence>
<dbReference type="InterPro" id="IPR002048">
    <property type="entry name" value="EF_hand_dom"/>
</dbReference>
<evidence type="ECO:0000313" key="10">
    <source>
        <dbReference type="Proteomes" id="UP000649617"/>
    </source>
</evidence>
<feature type="transmembrane region" description="Helical" evidence="7">
    <location>
        <begin position="300"/>
        <end position="319"/>
    </location>
</feature>
<dbReference type="InterPro" id="IPR018247">
    <property type="entry name" value="EF_Hand_1_Ca_BS"/>
</dbReference>
<evidence type="ECO:0000256" key="2">
    <source>
        <dbReference type="ARBA" id="ARBA00022692"/>
    </source>
</evidence>
<gene>
    <name evidence="9" type="primary">Scn11a</name>
    <name evidence="9" type="ORF">SPIL2461_LOCUS8389</name>
</gene>
<feature type="compositionally biased region" description="Basic and acidic residues" evidence="6">
    <location>
        <begin position="90"/>
        <end position="116"/>
    </location>
</feature>
<feature type="transmembrane region" description="Helical" evidence="7">
    <location>
        <begin position="176"/>
        <end position="194"/>
    </location>
</feature>
<sequence length="562" mass="63059">MDVSPSKRAAAKSLDSLDNQAGGGPQREDKLRSFIQAEFCKQADLLQELSSQIKSAVERDAPLHEHKLREFSFAHRPSPTAKKAPPADGDEPRVDDPEMHTKPTDDKKDHYKEPNKFYEPGDPFWDDELQARLNEHQKKAFAKARSATLTSGGHHEPQPQAGCISAIAHVIVSSNLFQAGIMLLILINLVLLGIEVDVASSLPPDEDPEWFKTLNVLIVFIFVTEILLKFIAHGCREFFCGNDKWWNVFDLSIISASVMETITEVIASAISVGNMDSSHLRIMRFVRLGRALRGVRVMRLLRFIGALRSIVFAILSTLWSLVWTLVLLVLLFYCFGVILAQLVSDHCRYHSSSVAECPPVLKQYWSSVPESMLTLFMSITGGVSWVEALEPLRDASEIAAAMMLLYIFITIFAILNVVTGVFCNNAIESAKADKEIAIMKQMQWHQSQLRTLKGVFREIDADTSNMISFIELEEALSQKKLASFMESMDIATQDIWTLFMVLDADESGEISLEEFVEGCMQLQGPAQSVQLARMRYENKITRQEVRKVLDEIKELGAVLMGC</sequence>
<dbReference type="GO" id="GO:0086010">
    <property type="term" value="P:membrane depolarization during action potential"/>
    <property type="evidence" value="ECO:0007669"/>
    <property type="project" value="TreeGrafter"/>
</dbReference>
<feature type="transmembrane region" description="Helical" evidence="7">
    <location>
        <begin position="214"/>
        <end position="232"/>
    </location>
</feature>
<dbReference type="SMART" id="SM00054">
    <property type="entry name" value="EFh"/>
    <property type="match status" value="2"/>
</dbReference>
<feature type="transmembrane region" description="Helical" evidence="7">
    <location>
        <begin position="398"/>
        <end position="422"/>
    </location>
</feature>
<evidence type="ECO:0000256" key="7">
    <source>
        <dbReference type="SAM" id="Phobius"/>
    </source>
</evidence>
<dbReference type="AlphaFoldDB" id="A0A812PJ43"/>
<dbReference type="EMBL" id="CAJNIZ010013714">
    <property type="protein sequence ID" value="CAE7353295.1"/>
    <property type="molecule type" value="Genomic_DNA"/>
</dbReference>
<dbReference type="SUPFAM" id="SSF81324">
    <property type="entry name" value="Voltage-gated potassium channels"/>
    <property type="match status" value="1"/>
</dbReference>
<dbReference type="GO" id="GO:0005248">
    <property type="term" value="F:voltage-gated sodium channel activity"/>
    <property type="evidence" value="ECO:0007669"/>
    <property type="project" value="TreeGrafter"/>
</dbReference>
<dbReference type="CDD" id="cd00051">
    <property type="entry name" value="EFh"/>
    <property type="match status" value="1"/>
</dbReference>
<dbReference type="PROSITE" id="PS00018">
    <property type="entry name" value="EF_HAND_1"/>
    <property type="match status" value="2"/>
</dbReference>
<dbReference type="Proteomes" id="UP000649617">
    <property type="component" value="Unassembled WGS sequence"/>
</dbReference>
<keyword evidence="2 7" id="KW-0812">Transmembrane</keyword>
<dbReference type="GO" id="GO:0070509">
    <property type="term" value="P:calcium ion import"/>
    <property type="evidence" value="ECO:0007669"/>
    <property type="project" value="TreeGrafter"/>
</dbReference>
<comment type="caution">
    <text evidence="9">The sequence shown here is derived from an EMBL/GenBank/DDBJ whole genome shotgun (WGS) entry which is preliminary data.</text>
</comment>
<dbReference type="InterPro" id="IPR043203">
    <property type="entry name" value="VGCC_Ca_Na"/>
</dbReference>
<dbReference type="GO" id="GO:0001518">
    <property type="term" value="C:voltage-gated sodium channel complex"/>
    <property type="evidence" value="ECO:0007669"/>
    <property type="project" value="TreeGrafter"/>
</dbReference>
<dbReference type="InterPro" id="IPR005821">
    <property type="entry name" value="Ion_trans_dom"/>
</dbReference>
<proteinExistence type="predicted"/>
<evidence type="ECO:0000313" key="9">
    <source>
        <dbReference type="EMBL" id="CAE7353295.1"/>
    </source>
</evidence>
<name>A0A812PJ43_SYMPI</name>
<dbReference type="PANTHER" id="PTHR10037">
    <property type="entry name" value="VOLTAGE-GATED CATION CHANNEL CALCIUM AND SODIUM"/>
    <property type="match status" value="1"/>
</dbReference>
<dbReference type="SUPFAM" id="SSF47473">
    <property type="entry name" value="EF-hand"/>
    <property type="match status" value="1"/>
</dbReference>
<dbReference type="Gene3D" id="1.20.120.350">
    <property type="entry name" value="Voltage-gated potassium channels. Chain C"/>
    <property type="match status" value="1"/>
</dbReference>
<dbReference type="Gene3D" id="1.10.238.10">
    <property type="entry name" value="EF-hand"/>
    <property type="match status" value="1"/>
</dbReference>
<feature type="region of interest" description="Disordered" evidence="6">
    <location>
        <begin position="68"/>
        <end position="116"/>
    </location>
</feature>
<dbReference type="GO" id="GO:0005509">
    <property type="term" value="F:calcium ion binding"/>
    <property type="evidence" value="ECO:0007669"/>
    <property type="project" value="InterPro"/>
</dbReference>
<comment type="subcellular location">
    <subcellularLocation>
        <location evidence="1">Membrane</location>
        <topology evidence="1">Multi-pass membrane protein</topology>
    </subcellularLocation>
</comment>
<feature type="region of interest" description="Disordered" evidence="6">
    <location>
        <begin position="1"/>
        <end position="30"/>
    </location>
</feature>
<dbReference type="InterPro" id="IPR011992">
    <property type="entry name" value="EF-hand-dom_pair"/>
</dbReference>
<feature type="transmembrane region" description="Helical" evidence="7">
    <location>
        <begin position="325"/>
        <end position="343"/>
    </location>
</feature>
<dbReference type="Gene3D" id="1.10.287.70">
    <property type="match status" value="1"/>
</dbReference>
<evidence type="ECO:0000256" key="3">
    <source>
        <dbReference type="ARBA" id="ARBA00022837"/>
    </source>
</evidence>
<feature type="domain" description="EF-hand" evidence="8">
    <location>
        <begin position="447"/>
        <end position="482"/>
    </location>
</feature>
<keyword evidence="10" id="KW-1185">Reference proteome</keyword>
<evidence type="ECO:0000256" key="6">
    <source>
        <dbReference type="SAM" id="MobiDB-lite"/>
    </source>
</evidence>
<dbReference type="GO" id="GO:0008332">
    <property type="term" value="F:low voltage-gated calcium channel activity"/>
    <property type="evidence" value="ECO:0007669"/>
    <property type="project" value="TreeGrafter"/>
</dbReference>
<keyword evidence="3" id="KW-0106">Calcium</keyword>